<dbReference type="HOGENOM" id="CLU_1684550_0_0_4"/>
<protein>
    <submittedName>
        <fullName evidence="1">Uncharacterized protein</fullName>
    </submittedName>
</protein>
<gene>
    <name evidence="1" type="ordered locus">Mpe_A0547</name>
</gene>
<dbReference type="KEGG" id="mpt:Mpe_A0547"/>
<dbReference type="Proteomes" id="UP000000366">
    <property type="component" value="Chromosome"/>
</dbReference>
<dbReference type="AlphaFoldDB" id="A2SD70"/>
<keyword evidence="2" id="KW-1185">Reference proteome</keyword>
<sequence>MASETLAPVPANIVLVRDDQFSFVSETYTRRKRLLFVSFFDVPEEHFYEGKLTGIRAAREMFTALSRDSSVRNRFVLQEALKEAMRIKDEQTDFETKSRQGAANGFVSVMHDALFGAAQIANPEYFEKALSLAHQDLVFVREQSQKMKTARSSQAH</sequence>
<dbReference type="EMBL" id="CP000555">
    <property type="protein sequence ID" value="ABM93509.1"/>
    <property type="molecule type" value="Genomic_DNA"/>
</dbReference>
<reference evidence="1 2" key="1">
    <citation type="journal article" date="2007" name="J. Bacteriol.">
        <title>Whole-genome analysis of the methyl tert-butyl ether-degrading beta-proteobacterium Methylibium petroleiphilum PM1.</title>
        <authorList>
            <person name="Kane S.R."/>
            <person name="Chakicherla A.Y."/>
            <person name="Chain P.S.G."/>
            <person name="Schmidt R."/>
            <person name="Shin M.W."/>
            <person name="Legler T.C."/>
            <person name="Scow K.M."/>
            <person name="Larimer F.W."/>
            <person name="Lucas S.M."/>
            <person name="Richardson P.M."/>
            <person name="Hristova K.R."/>
        </authorList>
    </citation>
    <scope>NUCLEOTIDE SEQUENCE [LARGE SCALE GENOMIC DNA]</scope>
    <source>
        <strain evidence="2">ATCC BAA-1232 / LMG 22953 / PM1</strain>
    </source>
</reference>
<dbReference type="RefSeq" id="WP_011828147.1">
    <property type="nucleotide sequence ID" value="NC_008825.1"/>
</dbReference>
<dbReference type="STRING" id="420662.Mpe_A0547"/>
<name>A2SD70_METPP</name>
<accession>A2SD70</accession>
<proteinExistence type="predicted"/>
<evidence type="ECO:0000313" key="2">
    <source>
        <dbReference type="Proteomes" id="UP000000366"/>
    </source>
</evidence>
<organism evidence="1 2">
    <name type="scientific">Methylibium petroleiphilum (strain ATCC BAA-1232 / LMG 22953 / PM1)</name>
    <dbReference type="NCBI Taxonomy" id="420662"/>
    <lineage>
        <taxon>Bacteria</taxon>
        <taxon>Pseudomonadati</taxon>
        <taxon>Pseudomonadota</taxon>
        <taxon>Betaproteobacteria</taxon>
        <taxon>Burkholderiales</taxon>
        <taxon>Sphaerotilaceae</taxon>
        <taxon>Methylibium</taxon>
    </lineage>
</organism>
<evidence type="ECO:0000313" key="1">
    <source>
        <dbReference type="EMBL" id="ABM93509.1"/>
    </source>
</evidence>